<dbReference type="Proteomes" id="UP000053447">
    <property type="component" value="Unassembled WGS sequence"/>
</dbReference>
<dbReference type="GeneID" id="28941428"/>
<accession>A0A0W4ZHU1</accession>
<evidence type="ECO:0000313" key="3">
    <source>
        <dbReference type="Proteomes" id="UP000053447"/>
    </source>
</evidence>
<dbReference type="InterPro" id="IPR036071">
    <property type="entry name" value="AMMECR1_dom_sf"/>
</dbReference>
<dbReference type="AlphaFoldDB" id="A0A0W4ZHU1"/>
<evidence type="ECO:0000313" key="2">
    <source>
        <dbReference type="EMBL" id="KTW27943.1"/>
    </source>
</evidence>
<dbReference type="OrthoDB" id="24630at2759"/>
<dbReference type="VEuPathDB" id="FungiDB:T551_02910"/>
<feature type="domain" description="AMMECR1" evidence="1">
    <location>
        <begin position="31"/>
        <end position="230"/>
    </location>
</feature>
<dbReference type="STRING" id="1408657.A0A0W4ZHU1"/>
<dbReference type="Pfam" id="PF01871">
    <property type="entry name" value="AMMECR1"/>
    <property type="match status" value="1"/>
</dbReference>
<dbReference type="InterPro" id="IPR027485">
    <property type="entry name" value="AMMECR1_N"/>
</dbReference>
<sequence>MLTITPVRIFLIAFDLEIYNNAMAEISHCVYCFHVLIDYFDKRFVNQKILGNNSNEVSHIPNIKSFFHEDVLFPLFVTWNIINSSGHKSLRGCIGTFKPQPLKYGLYSYALTSALNDNRFPPILKEEIPFLECCVTLLTNFETIEDPLDWTIGVHGLQISFVYKNRHMGATYLPCVAEEQNWTKEETLNNLLIKAGVNVNVSNWKKINMKIIRYQGSKAECTYDEYLKIISSVD</sequence>
<dbReference type="RefSeq" id="XP_018228714.1">
    <property type="nucleotide sequence ID" value="XM_018375173.1"/>
</dbReference>
<dbReference type="Gene3D" id="3.30.700.20">
    <property type="entry name" value="Hypothetical protein ph0010, domain 1"/>
    <property type="match status" value="1"/>
</dbReference>
<organism evidence="2 3">
    <name type="scientific">Pneumocystis jirovecii (strain RU7)</name>
    <name type="common">Human pneumocystis pneumonia agent</name>
    <dbReference type="NCBI Taxonomy" id="1408657"/>
    <lineage>
        <taxon>Eukaryota</taxon>
        <taxon>Fungi</taxon>
        <taxon>Dikarya</taxon>
        <taxon>Ascomycota</taxon>
        <taxon>Taphrinomycotina</taxon>
        <taxon>Pneumocystomycetes</taxon>
        <taxon>Pneumocystaceae</taxon>
        <taxon>Pneumocystis</taxon>
    </lineage>
</organism>
<keyword evidence="3" id="KW-1185">Reference proteome</keyword>
<dbReference type="SUPFAM" id="SSF143447">
    <property type="entry name" value="AMMECR1-like"/>
    <property type="match status" value="1"/>
</dbReference>
<dbReference type="PROSITE" id="PS51112">
    <property type="entry name" value="AMMECR1"/>
    <property type="match status" value="1"/>
</dbReference>
<dbReference type="NCBIfam" id="TIGR00296">
    <property type="entry name" value="TIGR00296 family protein"/>
    <property type="match status" value="1"/>
</dbReference>
<gene>
    <name evidence="2" type="ORF">T551_02910</name>
</gene>
<protein>
    <recommendedName>
        <fullName evidence="1">AMMECR1 domain-containing protein</fullName>
    </recommendedName>
</protein>
<dbReference type="EMBL" id="LFWA01000013">
    <property type="protein sequence ID" value="KTW27943.1"/>
    <property type="molecule type" value="Genomic_DNA"/>
</dbReference>
<dbReference type="InterPro" id="IPR023473">
    <property type="entry name" value="AMMECR1"/>
</dbReference>
<dbReference type="PANTHER" id="PTHR13016">
    <property type="entry name" value="AMMECR1 HOMOLOG"/>
    <property type="match status" value="1"/>
</dbReference>
<comment type="caution">
    <text evidence="2">The sequence shown here is derived from an EMBL/GenBank/DDBJ whole genome shotgun (WGS) entry which is preliminary data.</text>
</comment>
<proteinExistence type="predicted"/>
<evidence type="ECO:0000259" key="1">
    <source>
        <dbReference type="PROSITE" id="PS51112"/>
    </source>
</evidence>
<dbReference type="eggNOG" id="KOG3274">
    <property type="taxonomic scope" value="Eukaryota"/>
</dbReference>
<dbReference type="InterPro" id="IPR002733">
    <property type="entry name" value="AMMECR1_domain"/>
</dbReference>
<name>A0A0W4ZHU1_PNEJ7</name>
<reference evidence="3" key="1">
    <citation type="journal article" date="2016" name="Nat. Commun.">
        <title>Genome analysis of three Pneumocystis species reveals adaptation mechanisms to life exclusively in mammalian hosts.</title>
        <authorList>
            <person name="Ma L."/>
            <person name="Chen Z."/>
            <person name="Huang D.W."/>
            <person name="Kutty G."/>
            <person name="Ishihara M."/>
            <person name="Wang H."/>
            <person name="Abouelleil A."/>
            <person name="Bishop L."/>
            <person name="Davey E."/>
            <person name="Deng R."/>
            <person name="Deng X."/>
            <person name="Fan L."/>
            <person name="Fantoni G."/>
            <person name="Fitzgerald M."/>
            <person name="Gogineni E."/>
            <person name="Goldberg J.M."/>
            <person name="Handley G."/>
            <person name="Hu X."/>
            <person name="Huber C."/>
            <person name="Jiao X."/>
            <person name="Jones K."/>
            <person name="Levin J.Z."/>
            <person name="Liu Y."/>
            <person name="Macdonald P."/>
            <person name="Melnikov A."/>
            <person name="Raley C."/>
            <person name="Sassi M."/>
            <person name="Sherman B.T."/>
            <person name="Song X."/>
            <person name="Sykes S."/>
            <person name="Tran B."/>
            <person name="Walsh L."/>
            <person name="Xia Y."/>
            <person name="Yang J."/>
            <person name="Young S."/>
            <person name="Zeng Q."/>
            <person name="Zheng X."/>
            <person name="Stephens R."/>
            <person name="Nusbaum C."/>
            <person name="Birren B.W."/>
            <person name="Azadi P."/>
            <person name="Lempicki R.A."/>
            <person name="Cuomo C.A."/>
            <person name="Kovacs J.A."/>
        </authorList>
    </citation>
    <scope>NUCLEOTIDE SEQUENCE [LARGE SCALE GENOMIC DNA]</scope>
    <source>
        <strain evidence="3">RU7</strain>
    </source>
</reference>
<dbReference type="PANTHER" id="PTHR13016:SF0">
    <property type="entry name" value="AMME SYNDROME CANDIDATE GENE 1 PROTEIN"/>
    <property type="match status" value="1"/>
</dbReference>